<keyword evidence="3" id="KW-0444">Lipid biosynthesis</keyword>
<proteinExistence type="inferred from homology"/>
<evidence type="ECO:0000313" key="14">
    <source>
        <dbReference type="Proteomes" id="UP000034846"/>
    </source>
</evidence>
<evidence type="ECO:0000313" key="13">
    <source>
        <dbReference type="EMBL" id="KKW30026.1"/>
    </source>
</evidence>
<keyword evidence="6 12" id="KW-1133">Transmembrane helix</keyword>
<evidence type="ECO:0000256" key="9">
    <source>
        <dbReference type="ARBA" id="ARBA00023209"/>
    </source>
</evidence>
<keyword evidence="7" id="KW-0443">Lipid metabolism</keyword>
<accession>A0A0G1XGE9</accession>
<evidence type="ECO:0000256" key="10">
    <source>
        <dbReference type="ARBA" id="ARBA00023264"/>
    </source>
</evidence>
<protein>
    <submittedName>
        <fullName evidence="13">CDP-diacylglycerol-glycerol-3-phosphate 3-phosphatidyltransferase</fullName>
    </submittedName>
</protein>
<evidence type="ECO:0000256" key="12">
    <source>
        <dbReference type="SAM" id="Phobius"/>
    </source>
</evidence>
<keyword evidence="5 12" id="KW-0812">Transmembrane</keyword>
<evidence type="ECO:0000256" key="2">
    <source>
        <dbReference type="ARBA" id="ARBA00010441"/>
    </source>
</evidence>
<evidence type="ECO:0000256" key="6">
    <source>
        <dbReference type="ARBA" id="ARBA00022989"/>
    </source>
</evidence>
<evidence type="ECO:0000256" key="1">
    <source>
        <dbReference type="ARBA" id="ARBA00004141"/>
    </source>
</evidence>
<gene>
    <name evidence="13" type="ORF">UY72_C0025G0002</name>
</gene>
<comment type="caution">
    <text evidence="13">The sequence shown here is derived from an EMBL/GenBank/DDBJ whole genome shotgun (WGS) entry which is preliminary data.</text>
</comment>
<evidence type="ECO:0000256" key="5">
    <source>
        <dbReference type="ARBA" id="ARBA00022692"/>
    </source>
</evidence>
<dbReference type="Proteomes" id="UP000034846">
    <property type="component" value="Unassembled WGS sequence"/>
</dbReference>
<feature type="transmembrane region" description="Helical" evidence="12">
    <location>
        <begin position="156"/>
        <end position="176"/>
    </location>
</feature>
<evidence type="ECO:0000256" key="8">
    <source>
        <dbReference type="ARBA" id="ARBA00023136"/>
    </source>
</evidence>
<dbReference type="Pfam" id="PF01066">
    <property type="entry name" value="CDP-OH_P_transf"/>
    <property type="match status" value="1"/>
</dbReference>
<feature type="transmembrane region" description="Helical" evidence="12">
    <location>
        <begin position="182"/>
        <end position="199"/>
    </location>
</feature>
<feature type="transmembrane region" description="Helical" evidence="12">
    <location>
        <begin position="50"/>
        <end position="72"/>
    </location>
</feature>
<keyword evidence="4 11" id="KW-0808">Transferase</keyword>
<dbReference type="InterPro" id="IPR004570">
    <property type="entry name" value="Phosphatidylglycerol_P_synth"/>
</dbReference>
<dbReference type="EMBL" id="LCRD01000025">
    <property type="protein sequence ID" value="KKW30026.1"/>
    <property type="molecule type" value="Genomic_DNA"/>
</dbReference>
<dbReference type="GO" id="GO:0008444">
    <property type="term" value="F:CDP-diacylglycerol-glycerol-3-phosphate 3-phosphatidyltransferase activity"/>
    <property type="evidence" value="ECO:0007669"/>
    <property type="project" value="InterPro"/>
</dbReference>
<evidence type="ECO:0000256" key="3">
    <source>
        <dbReference type="ARBA" id="ARBA00022516"/>
    </source>
</evidence>
<dbReference type="GO" id="GO:0016020">
    <property type="term" value="C:membrane"/>
    <property type="evidence" value="ECO:0007669"/>
    <property type="project" value="UniProtKB-SubCell"/>
</dbReference>
<dbReference type="PANTHER" id="PTHR14269:SF62">
    <property type="entry name" value="CDP-DIACYLGLYCEROL--GLYCEROL-3-PHOSPHATE 3-PHOSPHATIDYLTRANSFERASE 1, CHLOROPLASTIC"/>
    <property type="match status" value="1"/>
</dbReference>
<evidence type="ECO:0000256" key="11">
    <source>
        <dbReference type="RuleBase" id="RU003750"/>
    </source>
</evidence>
<keyword evidence="9" id="KW-0594">Phospholipid biosynthesis</keyword>
<dbReference type="InterPro" id="IPR050324">
    <property type="entry name" value="CDP-alcohol_PTase-I"/>
</dbReference>
<keyword evidence="8 12" id="KW-0472">Membrane</keyword>
<comment type="subcellular location">
    <subcellularLocation>
        <location evidence="1">Membrane</location>
        <topology evidence="1">Multi-pass membrane protein</topology>
    </subcellularLocation>
</comment>
<keyword evidence="10" id="KW-1208">Phospholipid metabolism</keyword>
<sequence>MLLLYRMAIKRTFAKLYPHDHVMRYLVLPFVPEFVQPNHLTILRMILTPFVLWLLFLGEYVIGVPLFFIAAFTDLVDGSLARVRNKITPWGIFFDPVADKFLIGSVALVIALQYFHPIIVFMAIALDLLPAVVFLSRPKGRGQVMMANTWGKAKMFLQFLAIFALLLGIALNMAPLIAVGEITLGISLFFALVAAVTYSL</sequence>
<reference evidence="13 14" key="1">
    <citation type="journal article" date="2015" name="Nature">
        <title>rRNA introns, odd ribosomes, and small enigmatic genomes across a large radiation of phyla.</title>
        <authorList>
            <person name="Brown C.T."/>
            <person name="Hug L.A."/>
            <person name="Thomas B.C."/>
            <person name="Sharon I."/>
            <person name="Castelle C.J."/>
            <person name="Singh A."/>
            <person name="Wilkins M.J."/>
            <person name="Williams K.H."/>
            <person name="Banfield J.F."/>
        </authorList>
    </citation>
    <scope>NUCLEOTIDE SEQUENCE [LARGE SCALE GENOMIC DNA]</scope>
</reference>
<dbReference type="AlphaFoldDB" id="A0A0G1XGE9"/>
<evidence type="ECO:0000256" key="7">
    <source>
        <dbReference type="ARBA" id="ARBA00023098"/>
    </source>
</evidence>
<dbReference type="InterPro" id="IPR043130">
    <property type="entry name" value="CDP-OH_PTrfase_TM_dom"/>
</dbReference>
<dbReference type="PIRSF" id="PIRSF000847">
    <property type="entry name" value="Phos_ph_gly_syn"/>
    <property type="match status" value="1"/>
</dbReference>
<dbReference type="InterPro" id="IPR000462">
    <property type="entry name" value="CDP-OH_P_trans"/>
</dbReference>
<dbReference type="GO" id="GO:0046474">
    <property type="term" value="P:glycerophospholipid biosynthetic process"/>
    <property type="evidence" value="ECO:0007669"/>
    <property type="project" value="TreeGrafter"/>
</dbReference>
<feature type="transmembrane region" description="Helical" evidence="12">
    <location>
        <begin position="114"/>
        <end position="135"/>
    </location>
</feature>
<name>A0A0G1XGE9_9BACT</name>
<evidence type="ECO:0000256" key="4">
    <source>
        <dbReference type="ARBA" id="ARBA00022679"/>
    </source>
</evidence>
<dbReference type="PROSITE" id="PS00379">
    <property type="entry name" value="CDP_ALCOHOL_P_TRANSF"/>
    <property type="match status" value="1"/>
</dbReference>
<dbReference type="InterPro" id="IPR048254">
    <property type="entry name" value="CDP_ALCOHOL_P_TRANSF_CS"/>
</dbReference>
<organism evidence="13 14">
    <name type="scientific">Candidatus Uhrbacteria bacterium GW2011_GWD2_52_7</name>
    <dbReference type="NCBI Taxonomy" id="1618989"/>
    <lineage>
        <taxon>Bacteria</taxon>
        <taxon>Candidatus Uhriibacteriota</taxon>
    </lineage>
</organism>
<comment type="similarity">
    <text evidence="2 11">Belongs to the CDP-alcohol phosphatidyltransferase class-I family.</text>
</comment>
<dbReference type="Gene3D" id="1.20.120.1760">
    <property type="match status" value="1"/>
</dbReference>
<dbReference type="PANTHER" id="PTHR14269">
    <property type="entry name" value="CDP-DIACYLGLYCEROL--GLYCEROL-3-PHOSPHATE 3-PHOSPHATIDYLTRANSFERASE-RELATED"/>
    <property type="match status" value="1"/>
</dbReference>